<organism evidence="4 5">
    <name type="scientific">Etheostoma spectabile</name>
    <name type="common">orangethroat darter</name>
    <dbReference type="NCBI Taxonomy" id="54343"/>
    <lineage>
        <taxon>Eukaryota</taxon>
        <taxon>Metazoa</taxon>
        <taxon>Chordata</taxon>
        <taxon>Craniata</taxon>
        <taxon>Vertebrata</taxon>
        <taxon>Euteleostomi</taxon>
        <taxon>Actinopterygii</taxon>
        <taxon>Neopterygii</taxon>
        <taxon>Teleostei</taxon>
        <taxon>Neoteleostei</taxon>
        <taxon>Acanthomorphata</taxon>
        <taxon>Eupercaria</taxon>
        <taxon>Perciformes</taxon>
        <taxon>Percoidei</taxon>
        <taxon>Percidae</taxon>
        <taxon>Etheostomatinae</taxon>
        <taxon>Etheostoma</taxon>
    </lineage>
</organism>
<evidence type="ECO:0000256" key="1">
    <source>
        <dbReference type="SAM" id="MobiDB-lite"/>
    </source>
</evidence>
<dbReference type="InterPro" id="IPR029526">
    <property type="entry name" value="PGBD"/>
</dbReference>
<evidence type="ECO:0000256" key="2">
    <source>
        <dbReference type="SAM" id="Phobius"/>
    </source>
</evidence>
<evidence type="ECO:0000259" key="3">
    <source>
        <dbReference type="Pfam" id="PF13843"/>
    </source>
</evidence>
<accession>A0A5J5CCC6</accession>
<proteinExistence type="predicted"/>
<dbReference type="AlphaFoldDB" id="A0A5J5CCC6"/>
<feature type="region of interest" description="Disordered" evidence="1">
    <location>
        <begin position="19"/>
        <end position="48"/>
    </location>
</feature>
<feature type="transmembrane region" description="Helical" evidence="2">
    <location>
        <begin position="75"/>
        <end position="93"/>
    </location>
</feature>
<evidence type="ECO:0000313" key="4">
    <source>
        <dbReference type="EMBL" id="KAA8577630.1"/>
    </source>
</evidence>
<dbReference type="Proteomes" id="UP000327493">
    <property type="component" value="Unassembled WGS sequence"/>
</dbReference>
<feature type="domain" description="PiggyBac transposable element-derived protein" evidence="3">
    <location>
        <begin position="110"/>
        <end position="264"/>
    </location>
</feature>
<dbReference type="Pfam" id="PF13843">
    <property type="entry name" value="DDE_Tnp_1_7"/>
    <property type="match status" value="1"/>
</dbReference>
<keyword evidence="2" id="KW-1133">Transmembrane helix</keyword>
<reference evidence="4 5" key="1">
    <citation type="submission" date="2019-08" db="EMBL/GenBank/DDBJ databases">
        <title>A chromosome-level genome assembly, high-density linkage maps, and genome scans reveal the genomic architecture of hybrid incompatibilities underlying speciation via character displacement in darters (Percidae: Etheostominae).</title>
        <authorList>
            <person name="Moran R.L."/>
            <person name="Catchen J.M."/>
            <person name="Fuller R.C."/>
        </authorList>
    </citation>
    <scope>NUCLEOTIDE SEQUENCE [LARGE SCALE GENOMIC DNA]</scope>
    <source>
        <strain evidence="4">EspeVRDwgs_2016</strain>
        <tissue evidence="4">Muscle</tissue>
    </source>
</reference>
<comment type="caution">
    <text evidence="4">The sequence shown here is derived from an EMBL/GenBank/DDBJ whole genome shotgun (WGS) entry which is preliminary data.</text>
</comment>
<protein>
    <recommendedName>
        <fullName evidence="3">PiggyBac transposable element-derived protein domain-containing protein</fullName>
    </recommendedName>
</protein>
<keyword evidence="2" id="KW-0472">Membrane</keyword>
<dbReference type="PANTHER" id="PTHR47272:SF1">
    <property type="entry name" value="PIGGYBAC TRANSPOSABLE ELEMENT-DERIVED PROTEIN 3-LIKE"/>
    <property type="match status" value="1"/>
</dbReference>
<evidence type="ECO:0000313" key="5">
    <source>
        <dbReference type="Proteomes" id="UP000327493"/>
    </source>
</evidence>
<keyword evidence="5" id="KW-1185">Reference proteome</keyword>
<dbReference type="EMBL" id="VOFY01002265">
    <property type="protein sequence ID" value="KAA8577630.1"/>
    <property type="molecule type" value="Genomic_DNA"/>
</dbReference>
<sequence>MVRVYDKFQDIVQSIRQSSRTYPHPQHCEVPHLPRRPSHSSRIGPGTGLNISRTRAASPRGRSFWRRSLAISRRLLSVGTPLMAYLMTMSLWMKRTMKLMMMHQKKMFHAYPDLLEVVVEQSNLYAIQCDTNKPLNITTKELEQFMGTAVYMSLFGLPGTRMFWNKATRVSQVADTMALNRWEFIKKSLHFNNNNQVRQGENVDLLHKIRPLVTHLTLKLQTIPMGEKLAVDEQMVPFKGRNRLKPYLPSKPKRWGYKILILAGSDGVPAQF</sequence>
<name>A0A5J5CCC6_9PERO</name>
<gene>
    <name evidence="4" type="ORF">FQN60_002590</name>
</gene>
<keyword evidence="2" id="KW-0812">Transmembrane</keyword>
<dbReference type="PANTHER" id="PTHR47272">
    <property type="entry name" value="DDE_TNP_1_7 DOMAIN-CONTAINING PROTEIN"/>
    <property type="match status" value="1"/>
</dbReference>